<proteinExistence type="predicted"/>
<gene>
    <name evidence="3" type="ORF">SEVIR_9G048150v2</name>
</gene>
<evidence type="ECO:0000256" key="1">
    <source>
        <dbReference type="SAM" id="Phobius"/>
    </source>
</evidence>
<organism evidence="3 4">
    <name type="scientific">Setaria viridis</name>
    <name type="common">Green bristlegrass</name>
    <name type="synonym">Setaria italica subsp. viridis</name>
    <dbReference type="NCBI Taxonomy" id="4556"/>
    <lineage>
        <taxon>Eukaryota</taxon>
        <taxon>Viridiplantae</taxon>
        <taxon>Streptophyta</taxon>
        <taxon>Embryophyta</taxon>
        <taxon>Tracheophyta</taxon>
        <taxon>Spermatophyta</taxon>
        <taxon>Magnoliopsida</taxon>
        <taxon>Liliopsida</taxon>
        <taxon>Poales</taxon>
        <taxon>Poaceae</taxon>
        <taxon>PACMAD clade</taxon>
        <taxon>Panicoideae</taxon>
        <taxon>Panicodae</taxon>
        <taxon>Paniceae</taxon>
        <taxon>Cenchrinae</taxon>
        <taxon>Setaria</taxon>
    </lineage>
</organism>
<accession>A0A4U6SRH5</accession>
<keyword evidence="1" id="KW-0472">Membrane</keyword>
<keyword evidence="2" id="KW-0732">Signal</keyword>
<name>A0A4U6SRH5_SETVI</name>
<keyword evidence="1" id="KW-0812">Transmembrane</keyword>
<evidence type="ECO:0000256" key="2">
    <source>
        <dbReference type="SAM" id="SignalP"/>
    </source>
</evidence>
<feature type="signal peptide" evidence="2">
    <location>
        <begin position="1"/>
        <end position="16"/>
    </location>
</feature>
<keyword evidence="1" id="KW-1133">Transmembrane helix</keyword>
<feature type="transmembrane region" description="Helical" evidence="1">
    <location>
        <begin position="103"/>
        <end position="125"/>
    </location>
</feature>
<protein>
    <submittedName>
        <fullName evidence="3">Uncharacterized protein</fullName>
    </submittedName>
</protein>
<reference evidence="3" key="1">
    <citation type="submission" date="2019-03" db="EMBL/GenBank/DDBJ databases">
        <title>WGS assembly of Setaria viridis.</title>
        <authorList>
            <person name="Huang P."/>
            <person name="Jenkins J."/>
            <person name="Grimwood J."/>
            <person name="Barry K."/>
            <person name="Healey A."/>
            <person name="Mamidi S."/>
            <person name="Sreedasyam A."/>
            <person name="Shu S."/>
            <person name="Feldman M."/>
            <person name="Wu J."/>
            <person name="Yu Y."/>
            <person name="Chen C."/>
            <person name="Johnson J."/>
            <person name="Rokhsar D."/>
            <person name="Baxter I."/>
            <person name="Schmutz J."/>
            <person name="Brutnell T."/>
            <person name="Kellogg E."/>
        </authorList>
    </citation>
    <scope>NUCLEOTIDE SEQUENCE [LARGE SCALE GENOMIC DNA]</scope>
</reference>
<dbReference type="AlphaFoldDB" id="A0A4U6SRH5"/>
<sequence>MSILFLYNLSGKILLAQNPSPPCEEPAIGVEDKNNKKLPAWELQRQIVYKQGELLQLLLQMHGGPSPSSSDSEKCLKEKEQLIHLLREFQAKTQCKESPGFDAAVRFLIGATYLLIFAAIFMLMVEQGTQDGQLAAT</sequence>
<evidence type="ECO:0000313" key="3">
    <source>
        <dbReference type="EMBL" id="TKV90734.1"/>
    </source>
</evidence>
<dbReference type="EMBL" id="CM016560">
    <property type="protein sequence ID" value="TKV90734.1"/>
    <property type="molecule type" value="Genomic_DNA"/>
</dbReference>
<keyword evidence="4" id="KW-1185">Reference proteome</keyword>
<dbReference type="Proteomes" id="UP000298652">
    <property type="component" value="Chromosome 9"/>
</dbReference>
<evidence type="ECO:0000313" key="4">
    <source>
        <dbReference type="Proteomes" id="UP000298652"/>
    </source>
</evidence>
<feature type="chain" id="PRO_5020450237" evidence="2">
    <location>
        <begin position="17"/>
        <end position="137"/>
    </location>
</feature>
<dbReference type="Gramene" id="TKV90734">
    <property type="protein sequence ID" value="TKV90734"/>
    <property type="gene ID" value="SEVIR_9G048150v2"/>
</dbReference>